<feature type="signal peptide" evidence="1">
    <location>
        <begin position="1"/>
        <end position="17"/>
    </location>
</feature>
<sequence>MFAKLAILFVAVAAASAGYLQSALPAVAAVPSIRTYVQHTPVAIPQPPITYSVPPTARADHLAPVVSSSYGFSTSHIPGPAPIIRAHPVQAPLFGHDLGLARGYATGFGFGSHYAPALGLGRNFNHGLVGPAFGYAGGYAAAPFAFGRTYGAGFAAPTIGYAGAYGASPLYLGRGYEW</sequence>
<organism evidence="2 3">
    <name type="scientific">Pyrocoelia pectoralis</name>
    <dbReference type="NCBI Taxonomy" id="417401"/>
    <lineage>
        <taxon>Eukaryota</taxon>
        <taxon>Metazoa</taxon>
        <taxon>Ecdysozoa</taxon>
        <taxon>Arthropoda</taxon>
        <taxon>Hexapoda</taxon>
        <taxon>Insecta</taxon>
        <taxon>Pterygota</taxon>
        <taxon>Neoptera</taxon>
        <taxon>Endopterygota</taxon>
        <taxon>Coleoptera</taxon>
        <taxon>Polyphaga</taxon>
        <taxon>Elateriformia</taxon>
        <taxon>Elateroidea</taxon>
        <taxon>Lampyridae</taxon>
        <taxon>Lampyrinae</taxon>
        <taxon>Pyrocoelia</taxon>
    </lineage>
</organism>
<evidence type="ECO:0000313" key="2">
    <source>
        <dbReference type="EMBL" id="KAK5640139.1"/>
    </source>
</evidence>
<name>A0AAN7VA89_9COLE</name>
<dbReference type="Proteomes" id="UP001329430">
    <property type="component" value="Chromosome 8"/>
</dbReference>
<protein>
    <submittedName>
        <fullName evidence="2">Uncharacterized protein</fullName>
    </submittedName>
</protein>
<reference evidence="2 3" key="1">
    <citation type="journal article" date="2024" name="Insects">
        <title>An Improved Chromosome-Level Genome Assembly of the Firefly Pyrocoelia pectoralis.</title>
        <authorList>
            <person name="Fu X."/>
            <person name="Meyer-Rochow V.B."/>
            <person name="Ballantyne L."/>
            <person name="Zhu X."/>
        </authorList>
    </citation>
    <scope>NUCLEOTIDE SEQUENCE [LARGE SCALE GENOMIC DNA]</scope>
    <source>
        <strain evidence="2">XCY_ONT2</strain>
    </source>
</reference>
<evidence type="ECO:0000256" key="1">
    <source>
        <dbReference type="SAM" id="SignalP"/>
    </source>
</evidence>
<feature type="chain" id="PRO_5043034823" evidence="1">
    <location>
        <begin position="18"/>
        <end position="178"/>
    </location>
</feature>
<comment type="caution">
    <text evidence="2">The sequence shown here is derived from an EMBL/GenBank/DDBJ whole genome shotgun (WGS) entry which is preliminary data.</text>
</comment>
<dbReference type="AlphaFoldDB" id="A0AAN7VA89"/>
<accession>A0AAN7VA89</accession>
<proteinExistence type="predicted"/>
<gene>
    <name evidence="2" type="ORF">RI129_010950</name>
</gene>
<keyword evidence="1" id="KW-0732">Signal</keyword>
<evidence type="ECO:0000313" key="3">
    <source>
        <dbReference type="Proteomes" id="UP001329430"/>
    </source>
</evidence>
<keyword evidence="3" id="KW-1185">Reference proteome</keyword>
<dbReference type="EMBL" id="JAVRBK010000008">
    <property type="protein sequence ID" value="KAK5640139.1"/>
    <property type="molecule type" value="Genomic_DNA"/>
</dbReference>